<comment type="catalytic activity">
    <reaction evidence="17">
        <text>alpha-ribazole + adenosylcob(III)inamide-GDP = adenosylcob(III)alamin + GMP + H(+)</text>
        <dbReference type="Rhea" id="RHEA:16049"/>
        <dbReference type="ChEBI" id="CHEBI:10329"/>
        <dbReference type="ChEBI" id="CHEBI:15378"/>
        <dbReference type="ChEBI" id="CHEBI:18408"/>
        <dbReference type="ChEBI" id="CHEBI:58115"/>
        <dbReference type="ChEBI" id="CHEBI:60487"/>
        <dbReference type="EC" id="2.7.8.26"/>
    </reaction>
</comment>
<evidence type="ECO:0000256" key="3">
    <source>
        <dbReference type="ARBA" id="ARBA00004663"/>
    </source>
</evidence>
<evidence type="ECO:0000256" key="5">
    <source>
        <dbReference type="ARBA" id="ARBA00013200"/>
    </source>
</evidence>
<evidence type="ECO:0000256" key="9">
    <source>
        <dbReference type="ARBA" id="ARBA00022679"/>
    </source>
</evidence>
<reference evidence="21" key="1">
    <citation type="journal article" date="2019" name="Int. J. Syst. Evol. Microbiol.">
        <title>The Global Catalogue of Microorganisms (GCM) 10K type strain sequencing project: providing services to taxonomists for standard genome sequencing and annotation.</title>
        <authorList>
            <consortium name="The Broad Institute Genomics Platform"/>
            <consortium name="The Broad Institute Genome Sequencing Center for Infectious Disease"/>
            <person name="Wu L."/>
            <person name="Ma J."/>
        </authorList>
    </citation>
    <scope>NUCLEOTIDE SEQUENCE [LARGE SCALE GENOMIC DNA]</scope>
    <source>
        <strain evidence="21">CECT 8482</strain>
    </source>
</reference>
<evidence type="ECO:0000313" key="20">
    <source>
        <dbReference type="EMBL" id="MDN3711342.1"/>
    </source>
</evidence>
<dbReference type="EMBL" id="JAUFRC010000001">
    <property type="protein sequence ID" value="MDN3711342.1"/>
    <property type="molecule type" value="Genomic_DNA"/>
</dbReference>
<proteinExistence type="inferred from homology"/>
<keyword evidence="21" id="KW-1185">Reference proteome</keyword>
<dbReference type="EC" id="2.7.8.26" evidence="5"/>
<dbReference type="Proteomes" id="UP001243846">
    <property type="component" value="Unassembled WGS sequence"/>
</dbReference>
<keyword evidence="13 19" id="KW-0472">Membrane</keyword>
<keyword evidence="12 19" id="KW-1133">Transmembrane helix</keyword>
<dbReference type="PANTHER" id="PTHR34148">
    <property type="entry name" value="ADENOSYLCOBINAMIDE-GDP RIBAZOLETRANSFERASE"/>
    <property type="match status" value="1"/>
</dbReference>
<evidence type="ECO:0000256" key="18">
    <source>
        <dbReference type="ARBA" id="ARBA00049504"/>
    </source>
</evidence>
<evidence type="ECO:0000256" key="10">
    <source>
        <dbReference type="ARBA" id="ARBA00022692"/>
    </source>
</evidence>
<dbReference type="PANTHER" id="PTHR34148:SF1">
    <property type="entry name" value="ADENOSYLCOBINAMIDE-GDP RIBAZOLETRANSFERASE"/>
    <property type="match status" value="1"/>
</dbReference>
<evidence type="ECO:0000256" key="8">
    <source>
        <dbReference type="ARBA" id="ARBA00022573"/>
    </source>
</evidence>
<gene>
    <name evidence="20" type="ORF">QWZ10_04980</name>
</gene>
<evidence type="ECO:0000256" key="16">
    <source>
        <dbReference type="ARBA" id="ARBA00032853"/>
    </source>
</evidence>
<comment type="caution">
    <text evidence="20">The sequence shown here is derived from an EMBL/GenBank/DDBJ whole genome shotgun (WGS) entry which is preliminary data.</text>
</comment>
<keyword evidence="9 20" id="KW-0808">Transferase</keyword>
<evidence type="ECO:0000256" key="19">
    <source>
        <dbReference type="SAM" id="Phobius"/>
    </source>
</evidence>
<comment type="catalytic activity">
    <reaction evidence="18">
        <text>alpha-ribazole 5'-phosphate + adenosylcob(III)inamide-GDP = adenosylcob(III)alamin 5'-phosphate + GMP + H(+)</text>
        <dbReference type="Rhea" id="RHEA:23560"/>
        <dbReference type="ChEBI" id="CHEBI:15378"/>
        <dbReference type="ChEBI" id="CHEBI:57918"/>
        <dbReference type="ChEBI" id="CHEBI:58115"/>
        <dbReference type="ChEBI" id="CHEBI:60487"/>
        <dbReference type="ChEBI" id="CHEBI:60493"/>
        <dbReference type="EC" id="2.7.8.26"/>
    </reaction>
</comment>
<feature type="transmembrane region" description="Helical" evidence="19">
    <location>
        <begin position="24"/>
        <end position="45"/>
    </location>
</feature>
<sequence>MMVATMVMLAPARADGLGKAAGRPSASLVAIAGLLALSLCAVASLSGLWPGFWPAAGVILAACAATLHIQRLARNKLGGLTGDVLGAVQQVSEAAALLVLAAALAEKL</sequence>
<protein>
    <recommendedName>
        <fullName evidence="6">Adenosylcobinamide-GDP ribazoletransferase</fullName>
        <ecNumber evidence="5">2.7.8.26</ecNumber>
    </recommendedName>
    <alternativeName>
        <fullName evidence="16">Cobalamin synthase</fullName>
    </alternativeName>
    <alternativeName>
        <fullName evidence="15">Cobalamin-5'-phosphate synthase</fullName>
    </alternativeName>
</protein>
<evidence type="ECO:0000256" key="6">
    <source>
        <dbReference type="ARBA" id="ARBA00015850"/>
    </source>
</evidence>
<dbReference type="GO" id="GO:0051073">
    <property type="term" value="F:adenosylcobinamide-GDP ribazoletransferase activity"/>
    <property type="evidence" value="ECO:0007669"/>
    <property type="project" value="UniProtKB-EC"/>
</dbReference>
<evidence type="ECO:0000256" key="14">
    <source>
        <dbReference type="ARBA" id="ARBA00025228"/>
    </source>
</evidence>
<comment type="subcellular location">
    <subcellularLocation>
        <location evidence="2">Cell membrane</location>
        <topology evidence="2">Multi-pass membrane protein</topology>
    </subcellularLocation>
</comment>
<feature type="transmembrane region" description="Helical" evidence="19">
    <location>
        <begin position="52"/>
        <end position="72"/>
    </location>
</feature>
<evidence type="ECO:0000256" key="11">
    <source>
        <dbReference type="ARBA" id="ARBA00022842"/>
    </source>
</evidence>
<keyword evidence="8" id="KW-0169">Cobalamin biosynthesis</keyword>
<name>A0ABT8D6A9_9RHOB</name>
<evidence type="ECO:0000256" key="13">
    <source>
        <dbReference type="ARBA" id="ARBA00023136"/>
    </source>
</evidence>
<evidence type="ECO:0000256" key="7">
    <source>
        <dbReference type="ARBA" id="ARBA00022475"/>
    </source>
</evidence>
<accession>A0ABT8D6A9</accession>
<evidence type="ECO:0000256" key="2">
    <source>
        <dbReference type="ARBA" id="ARBA00004651"/>
    </source>
</evidence>
<evidence type="ECO:0000256" key="1">
    <source>
        <dbReference type="ARBA" id="ARBA00001946"/>
    </source>
</evidence>
<evidence type="ECO:0000256" key="17">
    <source>
        <dbReference type="ARBA" id="ARBA00048623"/>
    </source>
</evidence>
<keyword evidence="7" id="KW-1003">Cell membrane</keyword>
<comment type="pathway">
    <text evidence="3">Cofactor biosynthesis; adenosylcobalamin biosynthesis; adenosylcobalamin from cob(II)yrinate a,c-diamide: step 7/7.</text>
</comment>
<comment type="cofactor">
    <cofactor evidence="1">
        <name>Mg(2+)</name>
        <dbReference type="ChEBI" id="CHEBI:18420"/>
    </cofactor>
</comment>
<evidence type="ECO:0000256" key="4">
    <source>
        <dbReference type="ARBA" id="ARBA00010561"/>
    </source>
</evidence>
<organism evidence="20 21">
    <name type="scientific">Paracoccus cavernae</name>
    <dbReference type="NCBI Taxonomy" id="1571207"/>
    <lineage>
        <taxon>Bacteria</taxon>
        <taxon>Pseudomonadati</taxon>
        <taxon>Pseudomonadota</taxon>
        <taxon>Alphaproteobacteria</taxon>
        <taxon>Rhodobacterales</taxon>
        <taxon>Paracoccaceae</taxon>
        <taxon>Paracoccus</taxon>
    </lineage>
</organism>
<keyword evidence="11" id="KW-0460">Magnesium</keyword>
<dbReference type="Pfam" id="PF02654">
    <property type="entry name" value="CobS"/>
    <property type="match status" value="1"/>
</dbReference>
<dbReference type="InterPro" id="IPR003805">
    <property type="entry name" value="CobS"/>
</dbReference>
<evidence type="ECO:0000313" key="21">
    <source>
        <dbReference type="Proteomes" id="UP001243846"/>
    </source>
</evidence>
<keyword evidence="10 19" id="KW-0812">Transmembrane</keyword>
<dbReference type="RefSeq" id="WP_377785916.1">
    <property type="nucleotide sequence ID" value="NZ_JBHUOC010000001.1"/>
</dbReference>
<evidence type="ECO:0000256" key="15">
    <source>
        <dbReference type="ARBA" id="ARBA00032605"/>
    </source>
</evidence>
<comment type="function">
    <text evidence="14">Joins adenosylcobinamide-GDP and alpha-ribazole to generate adenosylcobalamin (Ado-cobalamin). Also synthesizes adenosylcobalamin 5'-phosphate from adenosylcobinamide-GDP and alpha-ribazole 5'-phosphate.</text>
</comment>
<evidence type="ECO:0000256" key="12">
    <source>
        <dbReference type="ARBA" id="ARBA00022989"/>
    </source>
</evidence>
<comment type="similarity">
    <text evidence="4">Belongs to the CobS family.</text>
</comment>